<feature type="compositionally biased region" description="Polar residues" evidence="1">
    <location>
        <begin position="61"/>
        <end position="74"/>
    </location>
</feature>
<dbReference type="GeneID" id="94844322"/>
<comment type="caution">
    <text evidence="2">The sequence shown here is derived from an EMBL/GenBank/DDBJ whole genome shotgun (WGS) entry which is preliminary data.</text>
</comment>
<organism evidence="2 3">
    <name type="scientific">Tritrichomonas foetus</name>
    <dbReference type="NCBI Taxonomy" id="1144522"/>
    <lineage>
        <taxon>Eukaryota</taxon>
        <taxon>Metamonada</taxon>
        <taxon>Parabasalia</taxon>
        <taxon>Tritrichomonadida</taxon>
        <taxon>Tritrichomonadidae</taxon>
        <taxon>Tritrichomonas</taxon>
    </lineage>
</organism>
<evidence type="ECO:0000313" key="2">
    <source>
        <dbReference type="EMBL" id="OHS99210.1"/>
    </source>
</evidence>
<sequence length="250" mass="27774">MIFHNFSGKPSPSPISQDGSINGIPGMSSIHQIPLNSIGQSNFPHYDSNSLFLPTPIIQGYQPSQGQPRVSQAAAQAKESPPLNGNQFDHQQNLQNYSPNYSHAYLQDNSTTKSIKNNNKVGHQPNTHLNNFSGYLADLPNVELQQQQTLSSTTFPALEISLPSYDYQTSKTVFIPFDGRLCDNGRFLSLDLAMQFIAQHCLQNHGVFNRNLAKTYLKIAQIYNPMLGAYSIGSAISKHDFDSAFRRVNI</sequence>
<dbReference type="EMBL" id="MLAK01001016">
    <property type="protein sequence ID" value="OHS99210.1"/>
    <property type="molecule type" value="Genomic_DNA"/>
</dbReference>
<dbReference type="Proteomes" id="UP000179807">
    <property type="component" value="Unassembled WGS sequence"/>
</dbReference>
<dbReference type="AlphaFoldDB" id="A0A1J4JJ82"/>
<feature type="region of interest" description="Disordered" evidence="1">
    <location>
        <begin position="1"/>
        <end position="21"/>
    </location>
</feature>
<gene>
    <name evidence="2" type="ORF">TRFO_34344</name>
</gene>
<dbReference type="VEuPathDB" id="TrichDB:TRFO_34344"/>
<feature type="region of interest" description="Disordered" evidence="1">
    <location>
        <begin position="61"/>
        <end position="85"/>
    </location>
</feature>
<name>A0A1J4JJ82_9EUKA</name>
<evidence type="ECO:0000313" key="3">
    <source>
        <dbReference type="Proteomes" id="UP000179807"/>
    </source>
</evidence>
<evidence type="ECO:0000256" key="1">
    <source>
        <dbReference type="SAM" id="MobiDB-lite"/>
    </source>
</evidence>
<protein>
    <submittedName>
        <fullName evidence="2">Uncharacterized protein</fullName>
    </submittedName>
</protein>
<feature type="compositionally biased region" description="Polar residues" evidence="1">
    <location>
        <begin position="8"/>
        <end position="20"/>
    </location>
</feature>
<keyword evidence="3" id="KW-1185">Reference proteome</keyword>
<dbReference type="RefSeq" id="XP_068352347.1">
    <property type="nucleotide sequence ID" value="XM_068509618.1"/>
</dbReference>
<proteinExistence type="predicted"/>
<accession>A0A1J4JJ82</accession>
<reference evidence="2" key="1">
    <citation type="submission" date="2016-10" db="EMBL/GenBank/DDBJ databases">
        <authorList>
            <person name="Benchimol M."/>
            <person name="Almeida L.G."/>
            <person name="Vasconcelos A.T."/>
            <person name="Perreira-Neves A."/>
            <person name="Rosa I.A."/>
            <person name="Tasca T."/>
            <person name="Bogo M.R."/>
            <person name="de Souza W."/>
        </authorList>
    </citation>
    <scope>NUCLEOTIDE SEQUENCE [LARGE SCALE GENOMIC DNA]</scope>
    <source>
        <strain evidence="2">K</strain>
    </source>
</reference>